<evidence type="ECO:0000313" key="3">
    <source>
        <dbReference type="EMBL" id="NLW36594.1"/>
    </source>
</evidence>
<dbReference type="STRING" id="909663.GCA_000512235_03547"/>
<feature type="active site" evidence="2">
    <location>
        <position position="18"/>
    </location>
</feature>
<feature type="binding site" evidence="2">
    <location>
        <position position="18"/>
    </location>
    <ligand>
        <name>Mg(2+)</name>
        <dbReference type="ChEBI" id="CHEBI:18420"/>
    </ligand>
</feature>
<dbReference type="PANTHER" id="PTHR10291">
    <property type="entry name" value="DEHYDRODOLICHYL DIPHOSPHATE SYNTHASE FAMILY MEMBER"/>
    <property type="match status" value="1"/>
</dbReference>
<feature type="binding site" evidence="2">
    <location>
        <position position="23"/>
    </location>
    <ligand>
        <name>substrate</name>
    </ligand>
</feature>
<evidence type="ECO:0000313" key="4">
    <source>
        <dbReference type="Proteomes" id="UP000777265"/>
    </source>
</evidence>
<dbReference type="InterPro" id="IPR036424">
    <property type="entry name" value="UPP_synth-like_sf"/>
</dbReference>
<feature type="binding site" evidence="2">
    <location>
        <position position="203"/>
    </location>
    <ligand>
        <name>Mg(2+)</name>
        <dbReference type="ChEBI" id="CHEBI:18420"/>
    </ligand>
</feature>
<comment type="caution">
    <text evidence="3">The sequence shown here is derived from an EMBL/GenBank/DDBJ whole genome shotgun (WGS) entry which is preliminary data.</text>
</comment>
<sequence length="239" mass="27883">MHSLDREKLPAHVAIIMDGNGRWAKLRNRPRIEGHIAGIESVREIVTMTRELRIPYLTLYAFSKENWVRPKDEVERLLELLGVYLDKELPLMLEKGICFNVIGEKRDFPEILQDKLAEVMKKTARNRGLVLNLALSYSGRREILNAVTTLIEDVKKGLVKSIDEEVFRKHLYTGAMPDPDLLIRTSGEMRLSNFLLWQMAYTEIYVTDTFWPDFKGDQYAAALREFGRRERRFGRVKEN</sequence>
<feature type="binding site" evidence="2">
    <location>
        <begin position="190"/>
        <end position="192"/>
    </location>
    <ligand>
        <name>substrate</name>
    </ligand>
</feature>
<dbReference type="Pfam" id="PF01255">
    <property type="entry name" value="Prenyltransf"/>
    <property type="match status" value="1"/>
</dbReference>
<keyword evidence="1 2" id="KW-0808">Transferase</keyword>
<comment type="cofactor">
    <cofactor evidence="2">
        <name>Mg(2+)</name>
        <dbReference type="ChEBI" id="CHEBI:18420"/>
    </cofactor>
    <text evidence="2">Binds 2 magnesium ions per subunit.</text>
</comment>
<keyword evidence="2" id="KW-0460">Magnesium</keyword>
<reference evidence="3" key="2">
    <citation type="submission" date="2020-01" db="EMBL/GenBank/DDBJ databases">
        <authorList>
            <person name="Campanaro S."/>
        </authorList>
    </citation>
    <scope>NUCLEOTIDE SEQUENCE</scope>
    <source>
        <strain evidence="3">AS06rmzACSIP_7</strain>
    </source>
</reference>
<accession>A0A351U2N4</accession>
<dbReference type="PROSITE" id="PS01066">
    <property type="entry name" value="UPP_SYNTHASE"/>
    <property type="match status" value="1"/>
</dbReference>
<feature type="binding site" evidence="2">
    <location>
        <position position="31"/>
    </location>
    <ligand>
        <name>substrate</name>
    </ligand>
</feature>
<dbReference type="InterPro" id="IPR001441">
    <property type="entry name" value="UPP_synth-like"/>
</dbReference>
<feature type="binding site" evidence="2">
    <location>
        <begin position="63"/>
        <end position="65"/>
    </location>
    <ligand>
        <name>substrate</name>
    </ligand>
</feature>
<gene>
    <name evidence="3" type="ORF">GXY80_14120</name>
</gene>
<feature type="binding site" evidence="2">
    <location>
        <position position="69"/>
    </location>
    <ligand>
        <name>substrate</name>
    </ligand>
</feature>
<dbReference type="EC" id="2.5.1.-" evidence="2"/>
<protein>
    <recommendedName>
        <fullName evidence="2">Isoprenyl transferase</fullName>
        <ecNumber evidence="2">2.5.1.-</ecNumber>
    </recommendedName>
</protein>
<name>A0A351U2N4_9BACT</name>
<dbReference type="HAMAP" id="MF_01139">
    <property type="entry name" value="ISPT"/>
    <property type="match status" value="1"/>
</dbReference>
<reference evidence="3" key="1">
    <citation type="journal article" date="2020" name="Biotechnol. Biofuels">
        <title>New insights from the biogas microbiome by comprehensive genome-resolved metagenomics of nearly 1600 species originating from multiple anaerobic digesters.</title>
        <authorList>
            <person name="Campanaro S."/>
            <person name="Treu L."/>
            <person name="Rodriguez-R L.M."/>
            <person name="Kovalovszki A."/>
            <person name="Ziels R.M."/>
            <person name="Maus I."/>
            <person name="Zhu X."/>
            <person name="Kougias P.G."/>
            <person name="Basile A."/>
            <person name="Luo G."/>
            <person name="Schluter A."/>
            <person name="Konstantinidis K.T."/>
            <person name="Angelidaki I."/>
        </authorList>
    </citation>
    <scope>NUCLEOTIDE SEQUENCE</scope>
    <source>
        <strain evidence="3">AS06rmzACSIP_7</strain>
    </source>
</reference>
<feature type="active site" description="Proton acceptor" evidence="2">
    <location>
        <position position="66"/>
    </location>
</feature>
<feature type="binding site" evidence="2">
    <location>
        <position position="35"/>
    </location>
    <ligand>
        <name>substrate</name>
    </ligand>
</feature>
<feature type="binding site" evidence="2">
    <location>
        <position position="67"/>
    </location>
    <ligand>
        <name>substrate</name>
    </ligand>
</feature>
<dbReference type="FunFam" id="3.40.1180.10:FF:000001">
    <property type="entry name" value="(2E,6E)-farnesyl-diphosphate-specific ditrans,polycis-undecaprenyl-diphosphate synthase"/>
    <property type="match status" value="1"/>
</dbReference>
<dbReference type="GO" id="GO:0000287">
    <property type="term" value="F:magnesium ion binding"/>
    <property type="evidence" value="ECO:0007669"/>
    <property type="project" value="UniProtKB-UniRule"/>
</dbReference>
<organism evidence="3 4">
    <name type="scientific">Syntrophorhabdus aromaticivorans</name>
    <dbReference type="NCBI Taxonomy" id="328301"/>
    <lineage>
        <taxon>Bacteria</taxon>
        <taxon>Pseudomonadati</taxon>
        <taxon>Thermodesulfobacteriota</taxon>
        <taxon>Syntrophorhabdia</taxon>
        <taxon>Syntrophorhabdales</taxon>
        <taxon>Syntrophorhabdaceae</taxon>
        <taxon>Syntrophorhabdus</taxon>
    </lineage>
</organism>
<comment type="similarity">
    <text evidence="2">Belongs to the UPP synthase family.</text>
</comment>
<dbReference type="Gene3D" id="3.40.1180.10">
    <property type="entry name" value="Decaprenyl diphosphate synthase-like"/>
    <property type="match status" value="1"/>
</dbReference>
<feature type="binding site" evidence="2">
    <location>
        <begin position="19"/>
        <end position="22"/>
    </location>
    <ligand>
        <name>substrate</name>
    </ligand>
</feature>
<dbReference type="InterPro" id="IPR018520">
    <property type="entry name" value="UPP_synth-like_CS"/>
</dbReference>
<proteinExistence type="inferred from homology"/>
<dbReference type="GO" id="GO:0045547">
    <property type="term" value="F:ditrans,polycis-polyprenyl diphosphate synthase [(2E,6E)-farnesyl diphosphate specific] activity"/>
    <property type="evidence" value="ECO:0007669"/>
    <property type="project" value="TreeGrafter"/>
</dbReference>
<dbReference type="EMBL" id="JAAYEE010000270">
    <property type="protein sequence ID" value="NLW36594.1"/>
    <property type="molecule type" value="Genomic_DNA"/>
</dbReference>
<dbReference type="NCBIfam" id="NF011405">
    <property type="entry name" value="PRK14830.1"/>
    <property type="match status" value="1"/>
</dbReference>
<feature type="binding site" evidence="2">
    <location>
        <position position="184"/>
    </location>
    <ligand>
        <name>substrate</name>
    </ligand>
</feature>
<dbReference type="PANTHER" id="PTHR10291:SF0">
    <property type="entry name" value="DEHYDRODOLICHYL DIPHOSPHATE SYNTHASE 2"/>
    <property type="match status" value="1"/>
</dbReference>
<dbReference type="SUPFAM" id="SSF64005">
    <property type="entry name" value="Undecaprenyl diphosphate synthase"/>
    <property type="match status" value="1"/>
</dbReference>
<keyword evidence="2" id="KW-0479">Metal-binding</keyword>
<dbReference type="GO" id="GO:0016094">
    <property type="term" value="P:polyprenol biosynthetic process"/>
    <property type="evidence" value="ECO:0007669"/>
    <property type="project" value="TreeGrafter"/>
</dbReference>
<dbReference type="CDD" id="cd00475">
    <property type="entry name" value="Cis_IPPS"/>
    <property type="match status" value="1"/>
</dbReference>
<dbReference type="AlphaFoldDB" id="A0A351U2N4"/>
<comment type="function">
    <text evidence="2">Catalyzes the condensation of isopentenyl diphosphate (IPP) with allylic pyrophosphates generating different type of terpenoids.</text>
</comment>
<dbReference type="NCBIfam" id="TIGR00055">
    <property type="entry name" value="uppS"/>
    <property type="match status" value="1"/>
</dbReference>
<evidence type="ECO:0000256" key="1">
    <source>
        <dbReference type="ARBA" id="ARBA00022679"/>
    </source>
</evidence>
<evidence type="ECO:0000256" key="2">
    <source>
        <dbReference type="HAMAP-Rule" id="MF_01139"/>
    </source>
</evidence>
<dbReference type="Proteomes" id="UP000777265">
    <property type="component" value="Unassembled WGS sequence"/>
</dbReference>
<comment type="subunit">
    <text evidence="2">Homodimer.</text>
</comment>